<sequence length="537" mass="58618">MTRRHNFAFFLLIPFTYASIQATLSIPDITDEYARLNSSVEGRLSKGTPLALPCAIASGTRSEECVQIQQGYLDEAQWETCQTTGAQCLLDYTNTSNLSPIAPPRECLLGSIPPYFIDVQSEKDVQAAFKFSEHLKMPLVIKNTGHDYKGRSSAPNALALWTHNLKDISYDSEFVPEGCSTPSPAVTLGAGVQWKDAYAFAENHNITLVEVWSDSTVGAAGGWLQGGGHSMLSNTMGLGKCCGIFPLDNLQFKVVTPDGQYRVANACRNQDLFFALRGGGGGTFGVVMESTVLASPQVTLQLVVVSFNSTDSAWTRELWDTMAANALQWAEDGWGGIATSNIAIYINPKLDATEASQSMKPLVELGKKLQSSQVEGAQIITKTFGSWGKFYEWFAADNVAITGISLALVSRLIPKANFATAESQAELVQGLLDTSLATPRLIILISAPSSFPGDNSTSVTEAWRSSIYHITAVSSWNWDATKEEKKNSYAKASASIDNLRRITPDAAYQNEADVYEPNHEISFWGSNYERLLEIKYK</sequence>
<dbReference type="Gene3D" id="3.30.465.10">
    <property type="match status" value="1"/>
</dbReference>
<dbReference type="Pfam" id="PF01565">
    <property type="entry name" value="FAD_binding_4"/>
    <property type="match status" value="1"/>
</dbReference>
<dbReference type="Pfam" id="PF08031">
    <property type="entry name" value="BBE"/>
    <property type="match status" value="1"/>
</dbReference>
<feature type="signal peptide" evidence="3">
    <location>
        <begin position="1"/>
        <end position="18"/>
    </location>
</feature>
<dbReference type="EMBL" id="JADNRY010000021">
    <property type="protein sequence ID" value="KAF9072912.1"/>
    <property type="molecule type" value="Genomic_DNA"/>
</dbReference>
<dbReference type="PROSITE" id="PS51387">
    <property type="entry name" value="FAD_PCMH"/>
    <property type="match status" value="1"/>
</dbReference>
<reference evidence="5" key="1">
    <citation type="submission" date="2020-11" db="EMBL/GenBank/DDBJ databases">
        <authorList>
            <consortium name="DOE Joint Genome Institute"/>
            <person name="Ahrendt S."/>
            <person name="Riley R."/>
            <person name="Andreopoulos W."/>
            <person name="Labutti K."/>
            <person name="Pangilinan J."/>
            <person name="Ruiz-Duenas F.J."/>
            <person name="Barrasa J.M."/>
            <person name="Sanchez-Garcia M."/>
            <person name="Camarero S."/>
            <person name="Miyauchi S."/>
            <person name="Serrano A."/>
            <person name="Linde D."/>
            <person name="Babiker R."/>
            <person name="Drula E."/>
            <person name="Ayuso-Fernandez I."/>
            <person name="Pacheco R."/>
            <person name="Padilla G."/>
            <person name="Ferreira P."/>
            <person name="Barriuso J."/>
            <person name="Kellner H."/>
            <person name="Castanera R."/>
            <person name="Alfaro M."/>
            <person name="Ramirez L."/>
            <person name="Pisabarro A.G."/>
            <person name="Kuo A."/>
            <person name="Tritt A."/>
            <person name="Lipzen A."/>
            <person name="He G."/>
            <person name="Yan M."/>
            <person name="Ng V."/>
            <person name="Cullen D."/>
            <person name="Martin F."/>
            <person name="Rosso M.-N."/>
            <person name="Henrissat B."/>
            <person name="Hibbett D."/>
            <person name="Martinez A.T."/>
            <person name="Grigoriev I.V."/>
        </authorList>
    </citation>
    <scope>NUCLEOTIDE SEQUENCE</scope>
    <source>
        <strain evidence="5">AH 40177</strain>
    </source>
</reference>
<dbReference type="OrthoDB" id="9983560at2759"/>
<keyword evidence="2" id="KW-0560">Oxidoreductase</keyword>
<comment type="caution">
    <text evidence="5">The sequence shown here is derived from an EMBL/GenBank/DDBJ whole genome shotgun (WGS) entry which is preliminary data.</text>
</comment>
<dbReference type="PANTHER" id="PTHR13878">
    <property type="entry name" value="GULONOLACTONE OXIDASE"/>
    <property type="match status" value="1"/>
</dbReference>
<keyword evidence="6" id="KW-1185">Reference proteome</keyword>
<dbReference type="InterPro" id="IPR036318">
    <property type="entry name" value="FAD-bd_PCMH-like_sf"/>
</dbReference>
<evidence type="ECO:0000313" key="5">
    <source>
        <dbReference type="EMBL" id="KAF9072912.1"/>
    </source>
</evidence>
<evidence type="ECO:0000259" key="4">
    <source>
        <dbReference type="PROSITE" id="PS51387"/>
    </source>
</evidence>
<dbReference type="PANTHER" id="PTHR13878:SF91">
    <property type="entry name" value="FAD BINDING DOMAIN PROTEIN (AFU_ORTHOLOGUE AFUA_6G12070)-RELATED"/>
    <property type="match status" value="1"/>
</dbReference>
<dbReference type="SUPFAM" id="SSF56176">
    <property type="entry name" value="FAD-binding/transporter-associated domain-like"/>
    <property type="match status" value="1"/>
</dbReference>
<evidence type="ECO:0000256" key="3">
    <source>
        <dbReference type="SAM" id="SignalP"/>
    </source>
</evidence>
<accession>A0A9P5Q2I5</accession>
<name>A0A9P5Q2I5_9AGAR</name>
<keyword evidence="3" id="KW-0732">Signal</keyword>
<dbReference type="GO" id="GO:0016491">
    <property type="term" value="F:oxidoreductase activity"/>
    <property type="evidence" value="ECO:0007669"/>
    <property type="project" value="UniProtKB-KW"/>
</dbReference>
<feature type="chain" id="PRO_5040477182" description="FAD-binding PCMH-type domain-containing protein" evidence="3">
    <location>
        <begin position="19"/>
        <end position="537"/>
    </location>
</feature>
<dbReference type="Proteomes" id="UP000772434">
    <property type="component" value="Unassembled WGS sequence"/>
</dbReference>
<protein>
    <recommendedName>
        <fullName evidence="4">FAD-binding PCMH-type domain-containing protein</fullName>
    </recommendedName>
</protein>
<gene>
    <name evidence="5" type="ORF">BDP27DRAFT_1319624</name>
</gene>
<dbReference type="InterPro" id="IPR006094">
    <property type="entry name" value="Oxid_FAD_bind_N"/>
</dbReference>
<evidence type="ECO:0000313" key="6">
    <source>
        <dbReference type="Proteomes" id="UP000772434"/>
    </source>
</evidence>
<organism evidence="5 6">
    <name type="scientific">Rhodocollybia butyracea</name>
    <dbReference type="NCBI Taxonomy" id="206335"/>
    <lineage>
        <taxon>Eukaryota</taxon>
        <taxon>Fungi</taxon>
        <taxon>Dikarya</taxon>
        <taxon>Basidiomycota</taxon>
        <taxon>Agaricomycotina</taxon>
        <taxon>Agaricomycetes</taxon>
        <taxon>Agaricomycetidae</taxon>
        <taxon>Agaricales</taxon>
        <taxon>Marasmiineae</taxon>
        <taxon>Omphalotaceae</taxon>
        <taxon>Rhodocollybia</taxon>
    </lineage>
</organism>
<proteinExistence type="inferred from homology"/>
<dbReference type="InterPro" id="IPR012951">
    <property type="entry name" value="BBE"/>
</dbReference>
<dbReference type="GO" id="GO:0071949">
    <property type="term" value="F:FAD binding"/>
    <property type="evidence" value="ECO:0007669"/>
    <property type="project" value="InterPro"/>
</dbReference>
<dbReference type="InterPro" id="IPR016166">
    <property type="entry name" value="FAD-bd_PCMH"/>
</dbReference>
<dbReference type="InterPro" id="IPR050432">
    <property type="entry name" value="FAD-linked_Oxidoreductases_BP"/>
</dbReference>
<comment type="similarity">
    <text evidence="1">Belongs to the oxygen-dependent FAD-linked oxidoreductase family.</text>
</comment>
<evidence type="ECO:0000256" key="1">
    <source>
        <dbReference type="ARBA" id="ARBA00005466"/>
    </source>
</evidence>
<dbReference type="InterPro" id="IPR016169">
    <property type="entry name" value="FAD-bd_PCMH_sub2"/>
</dbReference>
<evidence type="ECO:0000256" key="2">
    <source>
        <dbReference type="ARBA" id="ARBA00023002"/>
    </source>
</evidence>
<dbReference type="AlphaFoldDB" id="A0A9P5Q2I5"/>
<feature type="domain" description="FAD-binding PCMH-type" evidence="4">
    <location>
        <begin position="109"/>
        <end position="297"/>
    </location>
</feature>